<dbReference type="PROSITE" id="PS51257">
    <property type="entry name" value="PROKAR_LIPOPROTEIN"/>
    <property type="match status" value="1"/>
</dbReference>
<comment type="caution">
    <text evidence="3">The sequence shown here is derived from an EMBL/GenBank/DDBJ whole genome shotgun (WGS) entry which is preliminary data.</text>
</comment>
<gene>
    <name evidence="3" type="ORF">BB8028_0006g03290</name>
</gene>
<dbReference type="PANTHER" id="PTHR46830">
    <property type="entry name" value="TRANSFERASE, PUTATIVE-RELATED"/>
    <property type="match status" value="1"/>
</dbReference>
<protein>
    <recommendedName>
        <fullName evidence="5">Glycosyl transferase</fullName>
    </recommendedName>
</protein>
<evidence type="ECO:0008006" key="5">
    <source>
        <dbReference type="Google" id="ProtNLM"/>
    </source>
</evidence>
<comment type="similarity">
    <text evidence="1">Belongs to the glycosyltransferase 32 family.</text>
</comment>
<dbReference type="AlphaFoldDB" id="A0A2S7YIS7"/>
<dbReference type="PANTHER" id="PTHR46830:SF2">
    <property type="entry name" value="ALPHA-1,4-N-ACETYLGLUCOSAMINYLTRANSFERASE"/>
    <property type="match status" value="1"/>
</dbReference>
<dbReference type="OrthoDB" id="409543at2759"/>
<dbReference type="GO" id="GO:1901135">
    <property type="term" value="P:carbohydrate derivative metabolic process"/>
    <property type="evidence" value="ECO:0007669"/>
    <property type="project" value="UniProtKB-ARBA"/>
</dbReference>
<dbReference type="Proteomes" id="UP000237441">
    <property type="component" value="Unassembled WGS sequence"/>
</dbReference>
<evidence type="ECO:0000313" key="4">
    <source>
        <dbReference type="Proteomes" id="UP000237441"/>
    </source>
</evidence>
<dbReference type="SUPFAM" id="SSF53448">
    <property type="entry name" value="Nucleotide-diphospho-sugar transferases"/>
    <property type="match status" value="1"/>
</dbReference>
<accession>A0A2S7YIS7</accession>
<dbReference type="EMBL" id="JRHA01000006">
    <property type="protein sequence ID" value="PQK16007.1"/>
    <property type="molecule type" value="Genomic_DNA"/>
</dbReference>
<evidence type="ECO:0000313" key="3">
    <source>
        <dbReference type="EMBL" id="PQK16007.1"/>
    </source>
</evidence>
<sequence length="386" mass="43268">MRLSNTVLVQVLSSCLSTGLFLWLCLGLGYDYVPYARIPSTKVVENQEAFHDQQQPIINTTPEHNPNTTPEHIPNTAHYVYILANVSADFSFAFSEVLSIYAASRYWQPDAIYLHTNAPAEALERARSGAAGKWTRLLFQVPRLHIVAVTVPTHAANGKEINLIEHKSDFVRVQALRDYGGAYLDFDVHPLRDIRVLRESGFHAVARRQQGENGEVNSGVFMNKPHSSMIELWSEGMHSAFTGDWSTHSNGALTVVCERLVASPPDVLIMERNAFAPGSWMRDDTIRLLEVHDDETSSLDMMTPDGHLPEFDEERIRWSAPEKTPRRSRSGRTTGPGRICYTPLTTTRATLRFPALVILRLATSSSAAATWPVPYIRWPGPYSNRA</sequence>
<evidence type="ECO:0000256" key="2">
    <source>
        <dbReference type="SAM" id="MobiDB-lite"/>
    </source>
</evidence>
<dbReference type="Gene3D" id="3.90.550.20">
    <property type="match status" value="1"/>
</dbReference>
<name>A0A2S7YIS7_BEABA</name>
<feature type="region of interest" description="Disordered" evidence="2">
    <location>
        <begin position="319"/>
        <end position="340"/>
    </location>
</feature>
<organism evidence="3 4">
    <name type="scientific">Beauveria bassiana</name>
    <name type="common">White muscardine disease fungus</name>
    <name type="synonym">Tritirachium shiotae</name>
    <dbReference type="NCBI Taxonomy" id="176275"/>
    <lineage>
        <taxon>Eukaryota</taxon>
        <taxon>Fungi</taxon>
        <taxon>Dikarya</taxon>
        <taxon>Ascomycota</taxon>
        <taxon>Pezizomycotina</taxon>
        <taxon>Sordariomycetes</taxon>
        <taxon>Hypocreomycetidae</taxon>
        <taxon>Hypocreales</taxon>
        <taxon>Cordycipitaceae</taxon>
        <taxon>Beauveria</taxon>
    </lineage>
</organism>
<reference evidence="3 4" key="1">
    <citation type="submission" date="2016-07" db="EMBL/GenBank/DDBJ databases">
        <title>Comparative genomics of the entomopathogenic fungus Beauveria bassiana.</title>
        <authorList>
            <person name="Valero Jimenez C.A."/>
            <person name="Zwaan B.J."/>
            <person name="Van Kan J.A."/>
            <person name="Takken W."/>
            <person name="Debets A.J."/>
            <person name="Schoustra S.E."/>
            <person name="Koenraadt C.J."/>
        </authorList>
    </citation>
    <scope>NUCLEOTIDE SEQUENCE [LARGE SCALE GENOMIC DNA]</scope>
    <source>
        <strain evidence="3 4">ARSEF 8028</strain>
    </source>
</reference>
<evidence type="ECO:0000256" key="1">
    <source>
        <dbReference type="ARBA" id="ARBA00009003"/>
    </source>
</evidence>
<proteinExistence type="inferred from homology"/>
<dbReference type="Pfam" id="PF04488">
    <property type="entry name" value="Gly_transf_sug"/>
    <property type="match status" value="1"/>
</dbReference>
<dbReference type="InterPro" id="IPR029044">
    <property type="entry name" value="Nucleotide-diphossugar_trans"/>
</dbReference>
<dbReference type="InterPro" id="IPR007577">
    <property type="entry name" value="GlycoTrfase_DXD_sugar-bd_CS"/>
</dbReference>